<feature type="transmembrane region" description="Helical" evidence="1">
    <location>
        <begin position="12"/>
        <end position="34"/>
    </location>
</feature>
<organism evidence="2 3">
    <name type="scientific">Pseudoalteromonas luteoviolacea</name>
    <dbReference type="NCBI Taxonomy" id="43657"/>
    <lineage>
        <taxon>Bacteria</taxon>
        <taxon>Pseudomonadati</taxon>
        <taxon>Pseudomonadota</taxon>
        <taxon>Gammaproteobacteria</taxon>
        <taxon>Alteromonadales</taxon>
        <taxon>Pseudoalteromonadaceae</taxon>
        <taxon>Pseudoalteromonas</taxon>
    </lineage>
</organism>
<name>A0A0C1Q9M8_9GAMM</name>
<sequence length="78" mass="8973">MPKKLYQTKVFLIQKYNFISITLNIVNCTIAAYWLCYPDIGEMEPLLVTTIAFSSLLNFLLSILKSNENKILPLESRS</sequence>
<evidence type="ECO:0000313" key="2">
    <source>
        <dbReference type="EMBL" id="KID57386.1"/>
    </source>
</evidence>
<comment type="caution">
    <text evidence="2">The sequence shown here is derived from an EMBL/GenBank/DDBJ whole genome shotgun (WGS) entry which is preliminary data.</text>
</comment>
<feature type="transmembrane region" description="Helical" evidence="1">
    <location>
        <begin position="46"/>
        <end position="64"/>
    </location>
</feature>
<proteinExistence type="predicted"/>
<dbReference type="EMBL" id="JWIC01000005">
    <property type="protein sequence ID" value="KID57386.1"/>
    <property type="molecule type" value="Genomic_DNA"/>
</dbReference>
<protein>
    <submittedName>
        <fullName evidence="2">Uncharacterized protein</fullName>
    </submittedName>
</protein>
<keyword evidence="1" id="KW-0812">Transmembrane</keyword>
<reference evidence="2 3" key="1">
    <citation type="submission" date="2014-12" db="EMBL/GenBank/DDBJ databases">
        <title>Draft Genome Sequence of Pseudoalteromonas luteoviolacea HI1.</title>
        <authorList>
            <person name="Asahina A.Y."/>
            <person name="Hadfield M.G."/>
        </authorList>
    </citation>
    <scope>NUCLEOTIDE SEQUENCE [LARGE SCALE GENOMIC DNA]</scope>
    <source>
        <strain evidence="2 3">HI1</strain>
    </source>
</reference>
<dbReference type="AlphaFoldDB" id="A0A0C1Q9M8"/>
<evidence type="ECO:0000313" key="3">
    <source>
        <dbReference type="Proteomes" id="UP000031327"/>
    </source>
</evidence>
<keyword evidence="1" id="KW-1133">Transmembrane helix</keyword>
<evidence type="ECO:0000256" key="1">
    <source>
        <dbReference type="SAM" id="Phobius"/>
    </source>
</evidence>
<keyword evidence="1" id="KW-0472">Membrane</keyword>
<dbReference type="Proteomes" id="UP000031327">
    <property type="component" value="Unassembled WGS sequence"/>
</dbReference>
<accession>A0A0C1Q9M8</accession>
<gene>
    <name evidence="2" type="ORF">JF50_09260</name>
</gene>